<gene>
    <name evidence="9" type="ORF">SAMN00777080_0623</name>
</gene>
<dbReference type="PROSITE" id="PS00687">
    <property type="entry name" value="ALDEHYDE_DEHYDR_GLU"/>
    <property type="match status" value="1"/>
</dbReference>
<proteinExistence type="inferred from homology"/>
<dbReference type="PANTHER" id="PTHR43570">
    <property type="entry name" value="ALDEHYDE DEHYDROGENASE"/>
    <property type="match status" value="1"/>
</dbReference>
<dbReference type="FunFam" id="3.40.309.10:FF:000003">
    <property type="entry name" value="Aldehyde dehydrogenase"/>
    <property type="match status" value="1"/>
</dbReference>
<feature type="active site" evidence="5">
    <location>
        <position position="253"/>
    </location>
</feature>
<evidence type="ECO:0000256" key="4">
    <source>
        <dbReference type="PIRNR" id="PIRNR036492"/>
    </source>
</evidence>
<dbReference type="Gene3D" id="3.40.605.10">
    <property type="entry name" value="Aldehyde Dehydrogenase, Chain A, domain 1"/>
    <property type="match status" value="1"/>
</dbReference>
<dbReference type="InterPro" id="IPR016161">
    <property type="entry name" value="Ald_DH/histidinol_DH"/>
</dbReference>
<dbReference type="InterPro" id="IPR016160">
    <property type="entry name" value="Ald_DH_CS_CYS"/>
</dbReference>
<dbReference type="InterPro" id="IPR029510">
    <property type="entry name" value="Ald_DH_CS_GLU"/>
</dbReference>
<dbReference type="InterPro" id="IPR012394">
    <property type="entry name" value="Aldehyde_DH_NAD(P)"/>
</dbReference>
<evidence type="ECO:0000256" key="7">
    <source>
        <dbReference type="RuleBase" id="RU003345"/>
    </source>
</evidence>
<dbReference type="RefSeq" id="WP_084118929.1">
    <property type="nucleotide sequence ID" value="NZ_LT838813.1"/>
</dbReference>
<dbReference type="STRING" id="758820.SAMN00777080_0623"/>
<accession>A0A1W2H0R3</accession>
<dbReference type="InterPro" id="IPR016162">
    <property type="entry name" value="Ald_DH_N"/>
</dbReference>
<dbReference type="GO" id="GO:0006081">
    <property type="term" value="P:aldehyde metabolic process"/>
    <property type="evidence" value="ECO:0007669"/>
    <property type="project" value="InterPro"/>
</dbReference>
<dbReference type="EMBL" id="LT838813">
    <property type="protein sequence ID" value="SMD42086.1"/>
    <property type="molecule type" value="Genomic_DNA"/>
</dbReference>
<dbReference type="InterPro" id="IPR016163">
    <property type="entry name" value="Ald_DH_C"/>
</dbReference>
<evidence type="ECO:0000313" key="10">
    <source>
        <dbReference type="Proteomes" id="UP000192333"/>
    </source>
</evidence>
<evidence type="ECO:0000256" key="3">
    <source>
        <dbReference type="ARBA" id="ARBA00023027"/>
    </source>
</evidence>
<evidence type="ECO:0000256" key="6">
    <source>
        <dbReference type="PROSITE-ProRule" id="PRU10007"/>
    </source>
</evidence>
<keyword evidence="10" id="KW-1185">Reference proteome</keyword>
<dbReference type="PROSITE" id="PS00070">
    <property type="entry name" value="ALDEHYDE_DEHYDR_CYS"/>
    <property type="match status" value="1"/>
</dbReference>
<evidence type="ECO:0000259" key="8">
    <source>
        <dbReference type="Pfam" id="PF00171"/>
    </source>
</evidence>
<dbReference type="PANTHER" id="PTHR43570:SF20">
    <property type="entry name" value="ALDEHYDE DEHYDROGENASE ALDX-RELATED"/>
    <property type="match status" value="1"/>
</dbReference>
<dbReference type="AlphaFoldDB" id="A0A1W2H0R3"/>
<evidence type="ECO:0000256" key="5">
    <source>
        <dbReference type="PIRSR" id="PIRSR036492-1"/>
    </source>
</evidence>
<feature type="domain" description="Aldehyde dehydrogenase" evidence="8">
    <location>
        <begin position="11"/>
        <end position="445"/>
    </location>
</feature>
<protein>
    <recommendedName>
        <fullName evidence="4">Aldehyde dehydrogenase</fullName>
    </recommendedName>
</protein>
<evidence type="ECO:0000256" key="2">
    <source>
        <dbReference type="ARBA" id="ARBA00023002"/>
    </source>
</evidence>
<keyword evidence="3" id="KW-0520">NAD</keyword>
<dbReference type="Pfam" id="PF00171">
    <property type="entry name" value="Aldedh"/>
    <property type="match status" value="1"/>
</dbReference>
<dbReference type="OrthoDB" id="9762913at2"/>
<organism evidence="9 10">
    <name type="scientific">Aquiflexum balticum DSM 16537</name>
    <dbReference type="NCBI Taxonomy" id="758820"/>
    <lineage>
        <taxon>Bacteria</taxon>
        <taxon>Pseudomonadati</taxon>
        <taxon>Bacteroidota</taxon>
        <taxon>Cytophagia</taxon>
        <taxon>Cytophagales</taxon>
        <taxon>Cyclobacteriaceae</taxon>
        <taxon>Aquiflexum</taxon>
    </lineage>
</organism>
<name>A0A1W2H0R3_9BACT</name>
<sequence>MLSPNEEMIKQQIDAVFSAQKNQSLKLRNSTSLLRISLLKKMLEWIKLNQEDIRRAVHADFKKPYPEIDVSEIYVVTNEINHAIKHLEGWMKPKKVPTPITMLGSSSSIQYEPKGTSLIIAPWNYPFNLALGPLVSAIAAGCTAIIKPSELTPHTSALIRRLVEETFDKSVVAVFEGEVNVSQLLLSKPFDHIFFTGSPAVGKIIMKAASEHLSSITLELGGKSPAIVDSDANLSDAAEKIVYGKFLNCGQTCIAPDYVLVHESIKDNFLNQLKEKTEQMYNPGKKGIEQSKDYARIVNSKHLDRIKNLLADAELKGARTFYGGLINDSEKFIEPTIITGLTEDMDIIQEEIFGPILPVLGYADMEEAITYINLKPKPLALYVFSNDNNTIKRVFKETSSGGAVANDCAIHFLQNDLPFGGINNSGIGKSHGYYGFLAFSNEKAIMKQRVGMTATKPLYPPYGFAGKKIIEGLLKWF</sequence>
<feature type="active site" evidence="5 6">
    <location>
        <position position="219"/>
    </location>
</feature>
<keyword evidence="2 4" id="KW-0560">Oxidoreductase</keyword>
<dbReference type="Gene3D" id="3.40.309.10">
    <property type="entry name" value="Aldehyde Dehydrogenase, Chain A, domain 2"/>
    <property type="match status" value="1"/>
</dbReference>
<evidence type="ECO:0000256" key="1">
    <source>
        <dbReference type="ARBA" id="ARBA00009986"/>
    </source>
</evidence>
<reference evidence="10" key="1">
    <citation type="submission" date="2017-04" db="EMBL/GenBank/DDBJ databases">
        <authorList>
            <person name="Varghese N."/>
            <person name="Submissions S."/>
        </authorList>
    </citation>
    <scope>NUCLEOTIDE SEQUENCE [LARGE SCALE GENOMIC DNA]</scope>
    <source>
        <strain evidence="10">DSM 16537</strain>
    </source>
</reference>
<evidence type="ECO:0000313" key="9">
    <source>
        <dbReference type="EMBL" id="SMD42086.1"/>
    </source>
</evidence>
<dbReference type="Proteomes" id="UP000192333">
    <property type="component" value="Chromosome I"/>
</dbReference>
<dbReference type="PIRSF" id="PIRSF036492">
    <property type="entry name" value="ALDH"/>
    <property type="match status" value="1"/>
</dbReference>
<dbReference type="CDD" id="cd07134">
    <property type="entry name" value="ALDH_AlkH-like"/>
    <property type="match status" value="1"/>
</dbReference>
<dbReference type="SUPFAM" id="SSF53720">
    <property type="entry name" value="ALDH-like"/>
    <property type="match status" value="1"/>
</dbReference>
<dbReference type="InterPro" id="IPR015590">
    <property type="entry name" value="Aldehyde_DH_dom"/>
</dbReference>
<comment type="similarity">
    <text evidence="1 4 7">Belongs to the aldehyde dehydrogenase family.</text>
</comment>
<dbReference type="FunFam" id="3.40.605.10:FF:000004">
    <property type="entry name" value="Aldehyde dehydrogenase"/>
    <property type="match status" value="1"/>
</dbReference>
<dbReference type="GO" id="GO:0004029">
    <property type="term" value="F:aldehyde dehydrogenase (NAD+) activity"/>
    <property type="evidence" value="ECO:0007669"/>
    <property type="project" value="TreeGrafter"/>
</dbReference>
<dbReference type="GO" id="GO:0005737">
    <property type="term" value="C:cytoplasm"/>
    <property type="evidence" value="ECO:0007669"/>
    <property type="project" value="TreeGrafter"/>
</dbReference>